<evidence type="ECO:0000259" key="3">
    <source>
        <dbReference type="Pfam" id="PF16321"/>
    </source>
</evidence>
<dbReference type="GO" id="GO:0022627">
    <property type="term" value="C:cytosolic small ribosomal subunit"/>
    <property type="evidence" value="ECO:0007669"/>
    <property type="project" value="TreeGrafter"/>
</dbReference>
<dbReference type="Proteomes" id="UP000824145">
    <property type="component" value="Unassembled WGS sequence"/>
</dbReference>
<proteinExistence type="inferred from homology"/>
<name>A0A9D1MLX0_9FIRM</name>
<dbReference type="EMBL" id="DVNJ01000020">
    <property type="protein sequence ID" value="HIU62920.1"/>
    <property type="molecule type" value="Genomic_DNA"/>
</dbReference>
<gene>
    <name evidence="4" type="primary">raiA</name>
    <name evidence="2" type="synonym">hpf</name>
    <name evidence="4" type="ORF">IAB07_04025</name>
</gene>
<comment type="caution">
    <text evidence="4">The sequence shown here is derived from an EMBL/GenBank/DDBJ whole genome shotgun (WGS) entry which is preliminary data.</text>
</comment>
<dbReference type="PANTHER" id="PTHR33231">
    <property type="entry name" value="30S RIBOSOMAL PROTEIN"/>
    <property type="match status" value="1"/>
</dbReference>
<dbReference type="InterPro" id="IPR003489">
    <property type="entry name" value="RHF/RaiA"/>
</dbReference>
<feature type="domain" description="Sigma 54 modulation/S30EA ribosomal protein C-terminal" evidence="3">
    <location>
        <begin position="117"/>
        <end position="170"/>
    </location>
</feature>
<comment type="subcellular location">
    <subcellularLocation>
        <location evidence="2">Cytoplasm</location>
    </subcellularLocation>
</comment>
<accession>A0A9D1MLX0</accession>
<dbReference type="Gene3D" id="3.30.160.100">
    <property type="entry name" value="Ribosome hibernation promotion factor-like"/>
    <property type="match status" value="1"/>
</dbReference>
<dbReference type="NCBIfam" id="TIGR00741">
    <property type="entry name" value="yfiA"/>
    <property type="match status" value="1"/>
</dbReference>
<evidence type="ECO:0000256" key="1">
    <source>
        <dbReference type="ARBA" id="ARBA00022845"/>
    </source>
</evidence>
<keyword evidence="2" id="KW-0963">Cytoplasm</keyword>
<reference evidence="4" key="1">
    <citation type="submission" date="2020-10" db="EMBL/GenBank/DDBJ databases">
        <authorList>
            <person name="Gilroy R."/>
        </authorList>
    </citation>
    <scope>NUCLEOTIDE SEQUENCE</scope>
    <source>
        <strain evidence="4">9366</strain>
    </source>
</reference>
<protein>
    <recommendedName>
        <fullName evidence="2">Ribosome hibernation promoting factor</fullName>
        <shortName evidence="2">HPF</shortName>
    </recommendedName>
</protein>
<dbReference type="SUPFAM" id="SSF69754">
    <property type="entry name" value="Ribosome binding protein Y (YfiA homologue)"/>
    <property type="match status" value="1"/>
</dbReference>
<dbReference type="GO" id="GO:0043024">
    <property type="term" value="F:ribosomal small subunit binding"/>
    <property type="evidence" value="ECO:0007669"/>
    <property type="project" value="TreeGrafter"/>
</dbReference>
<dbReference type="InterPro" id="IPR050574">
    <property type="entry name" value="HPF/YfiA_ribosome-assoc"/>
</dbReference>
<dbReference type="AlphaFoldDB" id="A0A9D1MLX0"/>
<dbReference type="HAMAP" id="MF_00839">
    <property type="entry name" value="HPF"/>
    <property type="match status" value="1"/>
</dbReference>
<dbReference type="InterPro" id="IPR034694">
    <property type="entry name" value="HPF_long/plastid"/>
</dbReference>
<evidence type="ECO:0000313" key="5">
    <source>
        <dbReference type="Proteomes" id="UP000824145"/>
    </source>
</evidence>
<dbReference type="InterPro" id="IPR032528">
    <property type="entry name" value="Ribosom_S30AE_C"/>
</dbReference>
<dbReference type="InterPro" id="IPR038416">
    <property type="entry name" value="Ribosom_S30AE_C_sf"/>
</dbReference>
<comment type="similarity">
    <text evidence="2">Belongs to the HPF/YfiA ribosome-associated protein family. Long HPF subfamily.</text>
</comment>
<dbReference type="Pfam" id="PF02482">
    <property type="entry name" value="Ribosomal_S30AE"/>
    <property type="match status" value="1"/>
</dbReference>
<evidence type="ECO:0000256" key="2">
    <source>
        <dbReference type="HAMAP-Rule" id="MF_00839"/>
    </source>
</evidence>
<dbReference type="GO" id="GO:0045900">
    <property type="term" value="P:negative regulation of translational elongation"/>
    <property type="evidence" value="ECO:0007669"/>
    <property type="project" value="TreeGrafter"/>
</dbReference>
<comment type="subunit">
    <text evidence="2">Interacts with 100S ribosomes.</text>
</comment>
<dbReference type="PANTHER" id="PTHR33231:SF1">
    <property type="entry name" value="30S RIBOSOMAL PROTEIN"/>
    <property type="match status" value="1"/>
</dbReference>
<comment type="function">
    <text evidence="2">Required for dimerization of active 70S ribosomes into 100S ribosomes in stationary phase; 100S ribosomes are translationally inactive and sometimes present during exponential growth.</text>
</comment>
<dbReference type="CDD" id="cd00552">
    <property type="entry name" value="RaiA"/>
    <property type="match status" value="1"/>
</dbReference>
<dbReference type="InterPro" id="IPR036567">
    <property type="entry name" value="RHF-like"/>
</dbReference>
<dbReference type="Pfam" id="PF16321">
    <property type="entry name" value="Ribosom_S30AE_C"/>
    <property type="match status" value="1"/>
</dbReference>
<sequence length="175" mass="20024">MKLEIISRNYKVSDHLKNVLENKVEKFSRYFEDDAVMKISLKQIGKDKYGMEITVFFSGNNIVRSEVISDNMYNNIDLALPKIEGQIRKYRTKLGKKIKQSAIDEIPVPAAPEVPSDKIVRKKTFALHKMSVEEAVAEMELVDHTFFVFLNAESGMVNVVYRREDGGCGLIDLVY</sequence>
<keyword evidence="1 2" id="KW-0810">Translation regulation</keyword>
<dbReference type="Gene3D" id="3.30.505.50">
    <property type="entry name" value="Sigma 54 modulation/S30EA ribosomal protein, C-terminal domain"/>
    <property type="match status" value="1"/>
</dbReference>
<reference evidence="4" key="2">
    <citation type="journal article" date="2021" name="PeerJ">
        <title>Extensive microbial diversity within the chicken gut microbiome revealed by metagenomics and culture.</title>
        <authorList>
            <person name="Gilroy R."/>
            <person name="Ravi A."/>
            <person name="Getino M."/>
            <person name="Pursley I."/>
            <person name="Horton D.L."/>
            <person name="Alikhan N.F."/>
            <person name="Baker D."/>
            <person name="Gharbi K."/>
            <person name="Hall N."/>
            <person name="Watson M."/>
            <person name="Adriaenssens E.M."/>
            <person name="Foster-Nyarko E."/>
            <person name="Jarju S."/>
            <person name="Secka A."/>
            <person name="Antonio M."/>
            <person name="Oren A."/>
            <person name="Chaudhuri R.R."/>
            <person name="La Ragione R."/>
            <person name="Hildebrand F."/>
            <person name="Pallen M.J."/>
        </authorList>
    </citation>
    <scope>NUCLEOTIDE SEQUENCE</scope>
    <source>
        <strain evidence="4">9366</strain>
    </source>
</reference>
<organism evidence="4 5">
    <name type="scientific">Candidatus Caccalectryoclostridium excrementigallinarum</name>
    <dbReference type="NCBI Taxonomy" id="2840710"/>
    <lineage>
        <taxon>Bacteria</taxon>
        <taxon>Bacillati</taxon>
        <taxon>Bacillota</taxon>
        <taxon>Clostridia</taxon>
        <taxon>Christensenellales</taxon>
        <taxon>Christensenellaceae</taxon>
        <taxon>Christensenellaceae incertae sedis</taxon>
        <taxon>Candidatus Caccalectryoclostridium</taxon>
    </lineage>
</organism>
<evidence type="ECO:0000313" key="4">
    <source>
        <dbReference type="EMBL" id="HIU62920.1"/>
    </source>
</evidence>